<evidence type="ECO:0000313" key="2">
    <source>
        <dbReference type="EMBL" id="OXC77165.1"/>
    </source>
</evidence>
<protein>
    <submittedName>
        <fullName evidence="2">Uncharacterized protein</fullName>
    </submittedName>
</protein>
<sequence length="89" mass="9715">MDNELRQMAVVDERIGWRWSPVRAASAVIAILGLAALLVALACSLSSGRANNARCLEAFANDEHRSLDAFFQDPALQDSLVQAIEQCSR</sequence>
<name>A0A226X150_CABSO</name>
<keyword evidence="1" id="KW-1133">Transmembrane helix</keyword>
<dbReference type="RefSeq" id="WP_089161938.1">
    <property type="nucleotide sequence ID" value="NZ_MTHB01000110.1"/>
</dbReference>
<proteinExistence type="predicted"/>
<comment type="caution">
    <text evidence="2">The sequence shown here is derived from an EMBL/GenBank/DDBJ whole genome shotgun (WGS) entry which is preliminary data.</text>
</comment>
<feature type="transmembrane region" description="Helical" evidence="1">
    <location>
        <begin position="24"/>
        <end position="45"/>
    </location>
</feature>
<organism evidence="2 3">
    <name type="scientific">Caballeronia sordidicola</name>
    <name type="common">Burkholderia sordidicola</name>
    <dbReference type="NCBI Taxonomy" id="196367"/>
    <lineage>
        <taxon>Bacteria</taxon>
        <taxon>Pseudomonadati</taxon>
        <taxon>Pseudomonadota</taxon>
        <taxon>Betaproteobacteria</taxon>
        <taxon>Burkholderiales</taxon>
        <taxon>Burkholderiaceae</taxon>
        <taxon>Caballeronia</taxon>
    </lineage>
</organism>
<dbReference type="Proteomes" id="UP000214720">
    <property type="component" value="Unassembled WGS sequence"/>
</dbReference>
<dbReference type="AlphaFoldDB" id="A0A226X150"/>
<gene>
    <name evidence="2" type="ORF">BSU04_19310</name>
</gene>
<keyword evidence="1" id="KW-0812">Transmembrane</keyword>
<evidence type="ECO:0000256" key="1">
    <source>
        <dbReference type="SAM" id="Phobius"/>
    </source>
</evidence>
<keyword evidence="1" id="KW-0472">Membrane</keyword>
<dbReference type="EMBL" id="MTHB01000110">
    <property type="protein sequence ID" value="OXC77165.1"/>
    <property type="molecule type" value="Genomic_DNA"/>
</dbReference>
<dbReference type="OrthoDB" id="9114244at2"/>
<accession>A0A226X150</accession>
<evidence type="ECO:0000313" key="3">
    <source>
        <dbReference type="Proteomes" id="UP000214720"/>
    </source>
</evidence>
<reference evidence="3" key="1">
    <citation type="submission" date="2017-01" db="EMBL/GenBank/DDBJ databases">
        <title>Genome Analysis of Deinococcus marmoris KOPRI26562.</title>
        <authorList>
            <person name="Kim J.H."/>
            <person name="Oh H.-M."/>
        </authorList>
    </citation>
    <scope>NUCLEOTIDE SEQUENCE [LARGE SCALE GENOMIC DNA]</scope>
    <source>
        <strain evidence="3">PAMC 26633</strain>
    </source>
</reference>